<keyword evidence="2" id="KW-0238">DNA-binding</keyword>
<dbReference type="PANTHER" id="PTHR30363:SF44">
    <property type="entry name" value="AGA OPERON TRANSCRIPTIONAL REPRESSOR-RELATED"/>
    <property type="match status" value="1"/>
</dbReference>
<evidence type="ECO:0000256" key="1">
    <source>
        <dbReference type="ARBA" id="ARBA00023015"/>
    </source>
</evidence>
<evidence type="ECO:0000259" key="4">
    <source>
        <dbReference type="PROSITE" id="PS51000"/>
    </source>
</evidence>
<protein>
    <submittedName>
        <fullName evidence="5">Transcriptional regulator, DeoR family</fullName>
    </submittedName>
</protein>
<feature type="domain" description="HTH deoR-type" evidence="4">
    <location>
        <begin position="3"/>
        <end position="58"/>
    </location>
</feature>
<dbReference type="STRING" id="441112.SAMN04488094_101175"/>
<evidence type="ECO:0000313" key="5">
    <source>
        <dbReference type="EMBL" id="SFB73209.1"/>
    </source>
</evidence>
<proteinExistence type="predicted"/>
<dbReference type="PROSITE" id="PS00894">
    <property type="entry name" value="HTH_DEOR_1"/>
    <property type="match status" value="1"/>
</dbReference>
<evidence type="ECO:0000256" key="3">
    <source>
        <dbReference type="ARBA" id="ARBA00023163"/>
    </source>
</evidence>
<name>A0A1I1DE01_9RHOB</name>
<keyword evidence="1" id="KW-0805">Transcription regulation</keyword>
<keyword evidence="6" id="KW-1185">Reference proteome</keyword>
<dbReference type="GO" id="GO:0003700">
    <property type="term" value="F:DNA-binding transcription factor activity"/>
    <property type="evidence" value="ECO:0007669"/>
    <property type="project" value="InterPro"/>
</dbReference>
<dbReference type="OrthoDB" id="9816363at2"/>
<dbReference type="InterPro" id="IPR014036">
    <property type="entry name" value="DeoR-like_C"/>
</dbReference>
<dbReference type="PROSITE" id="PS51000">
    <property type="entry name" value="HTH_DEOR_2"/>
    <property type="match status" value="1"/>
</dbReference>
<dbReference type="Gene3D" id="3.40.50.1360">
    <property type="match status" value="1"/>
</dbReference>
<keyword evidence="3" id="KW-0804">Transcription</keyword>
<dbReference type="Proteomes" id="UP000198728">
    <property type="component" value="Unassembled WGS sequence"/>
</dbReference>
<dbReference type="RefSeq" id="WP_093358544.1">
    <property type="nucleotide sequence ID" value="NZ_FOLG01000001.1"/>
</dbReference>
<evidence type="ECO:0000313" key="6">
    <source>
        <dbReference type="Proteomes" id="UP000198728"/>
    </source>
</evidence>
<gene>
    <name evidence="5" type="ORF">SAMN04488094_101175</name>
</gene>
<accession>A0A1I1DE01</accession>
<dbReference type="SUPFAM" id="SSF46785">
    <property type="entry name" value="Winged helix' DNA-binding domain"/>
    <property type="match status" value="1"/>
</dbReference>
<reference evidence="5 6" key="1">
    <citation type="submission" date="2016-10" db="EMBL/GenBank/DDBJ databases">
        <authorList>
            <person name="de Groot N.N."/>
        </authorList>
    </citation>
    <scope>NUCLEOTIDE SEQUENCE [LARGE SCALE GENOMIC DNA]</scope>
    <source>
        <strain evidence="5 6">DSM 19548</strain>
    </source>
</reference>
<dbReference type="EMBL" id="FOLG01000001">
    <property type="protein sequence ID" value="SFB73209.1"/>
    <property type="molecule type" value="Genomic_DNA"/>
</dbReference>
<dbReference type="PRINTS" id="PR00037">
    <property type="entry name" value="HTHLACR"/>
</dbReference>
<dbReference type="SMART" id="SM00420">
    <property type="entry name" value="HTH_DEOR"/>
    <property type="match status" value="1"/>
</dbReference>
<dbReference type="InterPro" id="IPR037171">
    <property type="entry name" value="NagB/RpiA_transferase-like"/>
</dbReference>
<dbReference type="PANTHER" id="PTHR30363">
    <property type="entry name" value="HTH-TYPE TRANSCRIPTIONAL REGULATOR SRLR-RELATED"/>
    <property type="match status" value="1"/>
</dbReference>
<dbReference type="InterPro" id="IPR036390">
    <property type="entry name" value="WH_DNA-bd_sf"/>
</dbReference>
<dbReference type="Pfam" id="PF08220">
    <property type="entry name" value="HTH_DeoR"/>
    <property type="match status" value="1"/>
</dbReference>
<dbReference type="InterPro" id="IPR036388">
    <property type="entry name" value="WH-like_DNA-bd_sf"/>
</dbReference>
<dbReference type="AlphaFoldDB" id="A0A1I1DE01"/>
<organism evidence="5 6">
    <name type="scientific">Tropicimonas isoalkanivorans</name>
    <dbReference type="NCBI Taxonomy" id="441112"/>
    <lineage>
        <taxon>Bacteria</taxon>
        <taxon>Pseudomonadati</taxon>
        <taxon>Pseudomonadota</taxon>
        <taxon>Alphaproteobacteria</taxon>
        <taxon>Rhodobacterales</taxon>
        <taxon>Roseobacteraceae</taxon>
        <taxon>Tropicimonas</taxon>
    </lineage>
</organism>
<dbReference type="InterPro" id="IPR001034">
    <property type="entry name" value="DeoR_HTH"/>
</dbReference>
<dbReference type="GO" id="GO:0003677">
    <property type="term" value="F:DNA binding"/>
    <property type="evidence" value="ECO:0007669"/>
    <property type="project" value="UniProtKB-KW"/>
</dbReference>
<dbReference type="Pfam" id="PF00455">
    <property type="entry name" value="DeoRC"/>
    <property type="match status" value="1"/>
</dbReference>
<dbReference type="Gene3D" id="1.10.10.10">
    <property type="entry name" value="Winged helix-like DNA-binding domain superfamily/Winged helix DNA-binding domain"/>
    <property type="match status" value="1"/>
</dbReference>
<dbReference type="InterPro" id="IPR018356">
    <property type="entry name" value="Tscrpt_reg_HTH_DeoR_CS"/>
</dbReference>
<dbReference type="SMART" id="SM01134">
    <property type="entry name" value="DeoRC"/>
    <property type="match status" value="1"/>
</dbReference>
<evidence type="ECO:0000256" key="2">
    <source>
        <dbReference type="ARBA" id="ARBA00023125"/>
    </source>
</evidence>
<sequence length="251" mass="26913">MKPKDRQAKILEIVSRTGEVSVETLAGTFDISLETVRRDLESLASTGALHKVRGGARRIKLMTEGSYRERMVEHAEAKAEIGRKLCELVEDGDTIFMDTGTTTLACADALAARSGLTVITNSLHIAQRLGEQPAGHRLFLLGGAYGADNSQTVGSLTIEQAERYQADHAVLTVAALDAEAGAMDADFDEAQVARTMIEHARNAIVLANSGKFGRRAAFRVCRLDRIGVLVSERRPEGPLADALGTAGVRVA</sequence>
<dbReference type="InterPro" id="IPR050313">
    <property type="entry name" value="Carb_Metab_HTH_regulators"/>
</dbReference>
<dbReference type="SUPFAM" id="SSF100950">
    <property type="entry name" value="NagB/RpiA/CoA transferase-like"/>
    <property type="match status" value="1"/>
</dbReference>